<comment type="caution">
    <text evidence="1">The sequence shown here is derived from an EMBL/GenBank/DDBJ whole genome shotgun (WGS) entry which is preliminary data.</text>
</comment>
<evidence type="ECO:0000313" key="1">
    <source>
        <dbReference type="EMBL" id="KAB2369630.1"/>
    </source>
</evidence>
<keyword evidence="2" id="KW-1185">Reference proteome</keyword>
<protein>
    <submittedName>
        <fullName evidence="1">Uncharacterized protein</fullName>
    </submittedName>
</protein>
<name>A0A6L3VMY3_9ACTN</name>
<dbReference type="OrthoDB" id="5149358at2"/>
<organism evidence="1 2">
    <name type="scientific">Actinomadura montaniterrae</name>
    <dbReference type="NCBI Taxonomy" id="1803903"/>
    <lineage>
        <taxon>Bacteria</taxon>
        <taxon>Bacillati</taxon>
        <taxon>Actinomycetota</taxon>
        <taxon>Actinomycetes</taxon>
        <taxon>Streptosporangiales</taxon>
        <taxon>Thermomonosporaceae</taxon>
        <taxon>Actinomadura</taxon>
    </lineage>
</organism>
<gene>
    <name evidence="1" type="ORF">F9B16_36655</name>
</gene>
<dbReference type="Proteomes" id="UP000483004">
    <property type="component" value="Unassembled WGS sequence"/>
</dbReference>
<evidence type="ECO:0000313" key="2">
    <source>
        <dbReference type="Proteomes" id="UP000483004"/>
    </source>
</evidence>
<dbReference type="AlphaFoldDB" id="A0A6L3VMY3"/>
<proteinExistence type="predicted"/>
<dbReference type="RefSeq" id="WP_151544810.1">
    <property type="nucleotide sequence ID" value="NZ_WBMR01000162.1"/>
</dbReference>
<accession>A0A6L3VMY3</accession>
<reference evidence="1 2" key="1">
    <citation type="submission" date="2019-09" db="EMBL/GenBank/DDBJ databases">
        <title>Actinomadura physcomitrii sp. nov., a novel actinomycete isolated from moss [Physcomitrium sphaericum (Ludw) Fuernr].</title>
        <authorList>
            <person name="Liu C."/>
            <person name="Zhuang X."/>
        </authorList>
    </citation>
    <scope>NUCLEOTIDE SEQUENCE [LARGE SCALE GENOMIC DNA]</scope>
    <source>
        <strain evidence="1 2">CYP1-1B</strain>
    </source>
</reference>
<sequence length="128" mass="14578">MDSSPPEQDAELAISLPMRQWHIIDGTVDNEINSRYERPDWEDIRTVGMTIREAGWHQVAGMTPGTPRSGAWPPDDEVVTVKLPRSCWRWVVAVLEHWAQVSDEIDRPEAAIKTRTVGKLIQSHLTVR</sequence>
<dbReference type="EMBL" id="WBMR01000162">
    <property type="protein sequence ID" value="KAB2369630.1"/>
    <property type="molecule type" value="Genomic_DNA"/>
</dbReference>